<feature type="transmembrane region" description="Helical" evidence="1">
    <location>
        <begin position="16"/>
        <end position="47"/>
    </location>
</feature>
<protein>
    <submittedName>
        <fullName evidence="2">Uncharacterized protein</fullName>
    </submittedName>
</protein>
<keyword evidence="1" id="KW-1133">Transmembrane helix</keyword>
<gene>
    <name evidence="2" type="ORF">RN50_01688</name>
</gene>
<organism evidence="2 3">
    <name type="scientific">Microbacterium foliorum</name>
    <dbReference type="NCBI Taxonomy" id="104336"/>
    <lineage>
        <taxon>Bacteria</taxon>
        <taxon>Bacillati</taxon>
        <taxon>Actinomycetota</taxon>
        <taxon>Actinomycetes</taxon>
        <taxon>Micrococcales</taxon>
        <taxon>Microbacteriaceae</taxon>
        <taxon>Microbacterium</taxon>
    </lineage>
</organism>
<dbReference type="Proteomes" id="UP000033572">
    <property type="component" value="Unassembled WGS sequence"/>
</dbReference>
<comment type="caution">
    <text evidence="2">The sequence shown here is derived from an EMBL/GenBank/DDBJ whole genome shotgun (WGS) entry which is preliminary data.</text>
</comment>
<name>A0A0F0KLM5_9MICO</name>
<evidence type="ECO:0000313" key="3">
    <source>
        <dbReference type="Proteomes" id="UP000033572"/>
    </source>
</evidence>
<keyword evidence="1" id="KW-0472">Membrane</keyword>
<sequence>MTNRVDTAPATTAHPWWLLAVAVGLVILSLAFPWMVVAQIALLVVVIVGLFRRPGRPAVFVLAAAAVVLCVSLATYAVSAIVVYNVDSTRDGTSVVVE</sequence>
<reference evidence="2 3" key="1">
    <citation type="submission" date="2015-02" db="EMBL/GenBank/DDBJ databases">
        <title>Draft genome sequences of ten Microbacterium spp. with emphasis on heavy metal contaminated environments.</title>
        <authorList>
            <person name="Corretto E."/>
        </authorList>
    </citation>
    <scope>NUCLEOTIDE SEQUENCE [LARGE SCALE GENOMIC DNA]</scope>
    <source>
        <strain evidence="2 3">DSM 12966</strain>
    </source>
</reference>
<evidence type="ECO:0000256" key="1">
    <source>
        <dbReference type="SAM" id="Phobius"/>
    </source>
</evidence>
<dbReference type="EMBL" id="JYIU01000040">
    <property type="protein sequence ID" value="KJL21787.1"/>
    <property type="molecule type" value="Genomic_DNA"/>
</dbReference>
<evidence type="ECO:0000313" key="2">
    <source>
        <dbReference type="EMBL" id="KJL21787.1"/>
    </source>
</evidence>
<keyword evidence="1" id="KW-0812">Transmembrane</keyword>
<feature type="transmembrane region" description="Helical" evidence="1">
    <location>
        <begin position="59"/>
        <end position="84"/>
    </location>
</feature>
<dbReference type="PATRIC" id="fig|104336.4.peg.1728"/>
<proteinExistence type="predicted"/>
<accession>A0A0F0KLM5</accession>
<dbReference type="RefSeq" id="WP_156149290.1">
    <property type="nucleotide sequence ID" value="NZ_CP031425.1"/>
</dbReference>
<dbReference type="GeneID" id="94442820"/>
<keyword evidence="3" id="KW-1185">Reference proteome</keyword>
<dbReference type="AlphaFoldDB" id="A0A0F0KLM5"/>